<comment type="caution">
    <text evidence="1">The sequence shown here is derived from an EMBL/GenBank/DDBJ whole genome shotgun (WGS) entry which is preliminary data.</text>
</comment>
<evidence type="ECO:0000313" key="1">
    <source>
        <dbReference type="EMBL" id="KAJ4702011.1"/>
    </source>
</evidence>
<sequence length="466" mass="52020">MVSKESPPNPASNMLHQFIMSDSITAQNLANQHFDAYGPALRGNNTYPQSLGVLPSIQSLGERISRSMELVHAPSGAEESSEISHSRHLMDLLGASNENNDQSQRLSLSLNSHMLVPSVHYNQRSLNSDIAVPNYLFFGDESREACNPGVEHVSEGYSFTGGTFSSSSTSLNRSCSSDGTESFAYAVGSSRFLKPAQTLLEEVVNVGKNIDMNDERYIRKLYHGSRRGGLRLSSELKAELCSTGILSAEKHEMHLRIAKLISLLEEVESKYEIYYHQMEEVVASFEVIAGLGAAKSYTAMALQAMSRHFGSLRDVIISQINVTSRKFSQDLPKLSTGLSQLSLFDKETRHNRMSLQQLGMFQSQRQVWRPIRGLPETSVTVLRSWLFEHFLHPYPNDSEKLMLASQTGLTKNQVSNWFINARVRLWKPMIEEMYREEFADSSEDSNPSFVSSSAAKEGIAADQAED</sequence>
<keyword evidence="2" id="KW-1185">Reference proteome</keyword>
<gene>
    <name evidence="1" type="ORF">OWV82_025155</name>
</gene>
<dbReference type="Proteomes" id="UP001164539">
    <property type="component" value="Chromosome 14"/>
</dbReference>
<evidence type="ECO:0000313" key="2">
    <source>
        <dbReference type="Proteomes" id="UP001164539"/>
    </source>
</evidence>
<name>A0ACC1WT04_MELAZ</name>
<protein>
    <submittedName>
        <fullName evidence="1">BEL1-like homeodomain protein</fullName>
    </submittedName>
</protein>
<accession>A0ACC1WT04</accession>
<reference evidence="1 2" key="1">
    <citation type="journal article" date="2023" name="Science">
        <title>Complex scaffold remodeling in plant triterpene biosynthesis.</title>
        <authorList>
            <person name="De La Pena R."/>
            <person name="Hodgson H."/>
            <person name="Liu J.C."/>
            <person name="Stephenson M.J."/>
            <person name="Martin A.C."/>
            <person name="Owen C."/>
            <person name="Harkess A."/>
            <person name="Leebens-Mack J."/>
            <person name="Jimenez L.E."/>
            <person name="Osbourn A."/>
            <person name="Sattely E.S."/>
        </authorList>
    </citation>
    <scope>NUCLEOTIDE SEQUENCE [LARGE SCALE GENOMIC DNA]</scope>
    <source>
        <strain evidence="2">cv. JPN11</strain>
        <tissue evidence="1">Leaf</tissue>
    </source>
</reference>
<organism evidence="1 2">
    <name type="scientific">Melia azedarach</name>
    <name type="common">Chinaberry tree</name>
    <dbReference type="NCBI Taxonomy" id="155640"/>
    <lineage>
        <taxon>Eukaryota</taxon>
        <taxon>Viridiplantae</taxon>
        <taxon>Streptophyta</taxon>
        <taxon>Embryophyta</taxon>
        <taxon>Tracheophyta</taxon>
        <taxon>Spermatophyta</taxon>
        <taxon>Magnoliopsida</taxon>
        <taxon>eudicotyledons</taxon>
        <taxon>Gunneridae</taxon>
        <taxon>Pentapetalae</taxon>
        <taxon>rosids</taxon>
        <taxon>malvids</taxon>
        <taxon>Sapindales</taxon>
        <taxon>Meliaceae</taxon>
        <taxon>Melia</taxon>
    </lineage>
</organism>
<dbReference type="EMBL" id="CM051407">
    <property type="protein sequence ID" value="KAJ4702011.1"/>
    <property type="molecule type" value="Genomic_DNA"/>
</dbReference>
<proteinExistence type="predicted"/>